<organism evidence="1 2">
    <name type="scientific">Paractinoplanes rishiriensis</name>
    <dbReference type="NCBI Taxonomy" id="1050105"/>
    <lineage>
        <taxon>Bacteria</taxon>
        <taxon>Bacillati</taxon>
        <taxon>Actinomycetota</taxon>
        <taxon>Actinomycetes</taxon>
        <taxon>Micromonosporales</taxon>
        <taxon>Micromonosporaceae</taxon>
        <taxon>Paractinoplanes</taxon>
    </lineage>
</organism>
<dbReference type="AlphaFoldDB" id="A0A919N018"/>
<gene>
    <name evidence="1" type="ORF">Ari01nite_97130</name>
</gene>
<dbReference type="EMBL" id="BOMV01000125">
    <property type="protein sequence ID" value="GIF02249.1"/>
    <property type="molecule type" value="Genomic_DNA"/>
</dbReference>
<evidence type="ECO:0000313" key="1">
    <source>
        <dbReference type="EMBL" id="GIF02249.1"/>
    </source>
</evidence>
<proteinExistence type="predicted"/>
<name>A0A919N018_9ACTN</name>
<accession>A0A919N018</accession>
<dbReference type="Proteomes" id="UP000636960">
    <property type="component" value="Unassembled WGS sequence"/>
</dbReference>
<keyword evidence="2" id="KW-1185">Reference proteome</keyword>
<sequence length="74" mass="8142">MTPKTNLPGNPGPRLQAAVDAMTDATRHAFLTHLIATTSAEYLADWLKRAGTPVSASTIRTYRRTLRPHEGGRR</sequence>
<reference evidence="1" key="1">
    <citation type="submission" date="2021-01" db="EMBL/GenBank/DDBJ databases">
        <title>Whole genome shotgun sequence of Actinoplanes rishiriensis NBRC 108556.</title>
        <authorList>
            <person name="Komaki H."/>
            <person name="Tamura T."/>
        </authorList>
    </citation>
    <scope>NUCLEOTIDE SEQUENCE</scope>
    <source>
        <strain evidence="1">NBRC 108556</strain>
    </source>
</reference>
<evidence type="ECO:0000313" key="2">
    <source>
        <dbReference type="Proteomes" id="UP000636960"/>
    </source>
</evidence>
<protein>
    <submittedName>
        <fullName evidence="1">Uncharacterized protein</fullName>
    </submittedName>
</protein>
<comment type="caution">
    <text evidence="1">The sequence shown here is derived from an EMBL/GenBank/DDBJ whole genome shotgun (WGS) entry which is preliminary data.</text>
</comment>
<dbReference type="RefSeq" id="WP_203791348.1">
    <property type="nucleotide sequence ID" value="NZ_BOMV01000125.1"/>
</dbReference>